<dbReference type="EMBL" id="CP024793">
    <property type="protein sequence ID" value="AUB44118.1"/>
    <property type="molecule type" value="Genomic_DNA"/>
</dbReference>
<organism evidence="1 2">
    <name type="scientific">Nostoc flagelliforme CCNUN1</name>
    <dbReference type="NCBI Taxonomy" id="2038116"/>
    <lineage>
        <taxon>Bacteria</taxon>
        <taxon>Bacillati</taxon>
        <taxon>Cyanobacteriota</taxon>
        <taxon>Cyanophyceae</taxon>
        <taxon>Nostocales</taxon>
        <taxon>Nostocaceae</taxon>
        <taxon>Nostoc</taxon>
    </lineage>
</organism>
<evidence type="ECO:0000313" key="1">
    <source>
        <dbReference type="EMBL" id="AUB44118.1"/>
    </source>
</evidence>
<sequence length="39" mass="4592">MPVEQILTQQAFYAFLSIELTLNQFAIRNSQFAIRNYVL</sequence>
<keyword evidence="2" id="KW-1185">Reference proteome</keyword>
<gene>
    <name evidence="1" type="ORF">COO91_10336</name>
</gene>
<keyword evidence="1" id="KW-0614">Plasmid</keyword>
<protein>
    <submittedName>
        <fullName evidence="1">Uncharacterized protein</fullName>
    </submittedName>
</protein>
<dbReference type="KEGG" id="nfl:COO91_10336"/>
<evidence type="ECO:0000313" key="2">
    <source>
        <dbReference type="Proteomes" id="UP000232003"/>
    </source>
</evidence>
<reference evidence="1 2" key="1">
    <citation type="submission" date="2017-11" db="EMBL/GenBank/DDBJ databases">
        <title>Complete genome of a free-living desiccation-tolerant cyanobacterium and its photosynthetic adaptation to extreme terrestrial habitat.</title>
        <authorList>
            <person name="Shang J."/>
        </authorList>
    </citation>
    <scope>NUCLEOTIDE SEQUENCE [LARGE SCALE GENOMIC DNA]</scope>
    <source>
        <strain evidence="1 2">CCNUN1</strain>
        <plasmid evidence="2">pnfsy08</plasmid>
    </source>
</reference>
<dbReference type="Proteomes" id="UP000232003">
    <property type="component" value="Plasmid pNFSY08"/>
</dbReference>
<name>A0A2K8T8U5_9NOSO</name>
<accession>A0A2K8T8U5</accession>
<dbReference type="AlphaFoldDB" id="A0A2K8T8U5"/>
<proteinExistence type="predicted"/>
<geneLocation type="plasmid" evidence="2">
    <name>pnfsy08</name>
</geneLocation>